<evidence type="ECO:0000256" key="7">
    <source>
        <dbReference type="ARBA" id="ARBA00023239"/>
    </source>
</evidence>
<keyword evidence="3" id="KW-0227">DNA damage</keyword>
<evidence type="ECO:0000256" key="8">
    <source>
        <dbReference type="RuleBase" id="RU364100"/>
    </source>
</evidence>
<dbReference type="Pfam" id="PF02586">
    <property type="entry name" value="SRAP"/>
    <property type="match status" value="1"/>
</dbReference>
<evidence type="ECO:0000256" key="5">
    <source>
        <dbReference type="ARBA" id="ARBA00023124"/>
    </source>
</evidence>
<dbReference type="Proteomes" id="UP000000321">
    <property type="component" value="Unassembled WGS sequence"/>
</dbReference>
<sequence>MTGRRRCGSTAGMCGRFTLTAPPDDVAALLALAELDPFPPRYNIAPTQPILIAIGGQPERPGANLPNRTALIVRWGLIPSWVKDVTAFPLLINARAETAAEKNAFRGAMRYRRCLVPATGFYEWRRQGKAKSEPYFLRPADGRPFAFAGLMETYLAPDGSEIDTAAILTTAANRGIAPIHDRMPVVVAPQDHDRWLDCRSHDPASVGDILTAANDDFFEPVRVSDKVNKVANTGPDIQLPVEAASEPDDGWADGLIQPSLF</sequence>
<evidence type="ECO:0000256" key="3">
    <source>
        <dbReference type="ARBA" id="ARBA00022763"/>
    </source>
</evidence>
<evidence type="ECO:0000256" key="2">
    <source>
        <dbReference type="ARBA" id="ARBA00022670"/>
    </source>
</evidence>
<keyword evidence="5" id="KW-0190">Covalent protein-DNA linkage</keyword>
<evidence type="ECO:0000256" key="4">
    <source>
        <dbReference type="ARBA" id="ARBA00022801"/>
    </source>
</evidence>
<protein>
    <recommendedName>
        <fullName evidence="8">Abasic site processing protein</fullName>
        <ecNumber evidence="8">3.4.-.-</ecNumber>
    </recommendedName>
</protein>
<dbReference type="GO" id="GO:0003697">
    <property type="term" value="F:single-stranded DNA binding"/>
    <property type="evidence" value="ECO:0007669"/>
    <property type="project" value="InterPro"/>
</dbReference>
<evidence type="ECO:0000256" key="1">
    <source>
        <dbReference type="ARBA" id="ARBA00008136"/>
    </source>
</evidence>
<evidence type="ECO:0000313" key="9">
    <source>
        <dbReference type="EMBL" id="EAS48623.1"/>
    </source>
</evidence>
<dbReference type="InterPro" id="IPR036590">
    <property type="entry name" value="SRAP-like"/>
</dbReference>
<name>Q1YEG8_AURMS</name>
<dbReference type="GO" id="GO:0006508">
    <property type="term" value="P:proteolysis"/>
    <property type="evidence" value="ECO:0007669"/>
    <property type="project" value="UniProtKB-KW"/>
</dbReference>
<dbReference type="GO" id="GO:0008233">
    <property type="term" value="F:peptidase activity"/>
    <property type="evidence" value="ECO:0007669"/>
    <property type="project" value="UniProtKB-KW"/>
</dbReference>
<dbReference type="EMBL" id="AAPJ01000008">
    <property type="protein sequence ID" value="EAS48623.1"/>
    <property type="molecule type" value="Genomic_DNA"/>
</dbReference>
<dbReference type="AlphaFoldDB" id="Q1YEG8"/>
<comment type="similarity">
    <text evidence="1 8">Belongs to the SOS response-associated peptidase family.</text>
</comment>
<reference evidence="9 10" key="1">
    <citation type="journal article" date="2008" name="Appl. Environ. Microbiol.">
        <title>Genomic insights into Mn(II) oxidation by the marine alphaproteobacterium Aurantimonas sp. strain SI85-9A1.</title>
        <authorList>
            <person name="Dick G.J."/>
            <person name="Podell S."/>
            <person name="Johnson H.A."/>
            <person name="Rivera-Espinoza Y."/>
            <person name="Bernier-Latmani R."/>
            <person name="McCarthy J.K."/>
            <person name="Torpey J.W."/>
            <person name="Clement B.G."/>
            <person name="Gaasterland T."/>
            <person name="Tebo B.M."/>
        </authorList>
    </citation>
    <scope>NUCLEOTIDE SEQUENCE [LARGE SCALE GENOMIC DNA]</scope>
    <source>
        <strain evidence="9 10">SI85-9A1</strain>
    </source>
</reference>
<dbReference type="PANTHER" id="PTHR13604:SF0">
    <property type="entry name" value="ABASIC SITE PROCESSING PROTEIN HMCES"/>
    <property type="match status" value="1"/>
</dbReference>
<evidence type="ECO:0000256" key="6">
    <source>
        <dbReference type="ARBA" id="ARBA00023125"/>
    </source>
</evidence>
<evidence type="ECO:0000313" key="10">
    <source>
        <dbReference type="Proteomes" id="UP000000321"/>
    </source>
</evidence>
<keyword evidence="6" id="KW-0238">DNA-binding</keyword>
<comment type="caution">
    <text evidence="9">The sequence shown here is derived from an EMBL/GenBank/DDBJ whole genome shotgun (WGS) entry which is preliminary data.</text>
</comment>
<dbReference type="HOGENOM" id="CLU_035990_6_0_5"/>
<proteinExistence type="inferred from homology"/>
<accession>Q1YEG8</accession>
<dbReference type="GO" id="GO:0016829">
    <property type="term" value="F:lyase activity"/>
    <property type="evidence" value="ECO:0007669"/>
    <property type="project" value="UniProtKB-KW"/>
</dbReference>
<dbReference type="InterPro" id="IPR003738">
    <property type="entry name" value="SRAP"/>
</dbReference>
<dbReference type="GO" id="GO:0106300">
    <property type="term" value="P:protein-DNA covalent cross-linking repair"/>
    <property type="evidence" value="ECO:0007669"/>
    <property type="project" value="InterPro"/>
</dbReference>
<dbReference type="SUPFAM" id="SSF143081">
    <property type="entry name" value="BB1717-like"/>
    <property type="match status" value="1"/>
</dbReference>
<gene>
    <name evidence="9" type="ORF">SI859A1_01107</name>
</gene>
<dbReference type="Gene3D" id="3.90.1680.10">
    <property type="entry name" value="SOS response associated peptidase-like"/>
    <property type="match status" value="1"/>
</dbReference>
<dbReference type="PANTHER" id="PTHR13604">
    <property type="entry name" value="DC12-RELATED"/>
    <property type="match status" value="1"/>
</dbReference>
<organism evidence="9 10">
    <name type="scientific">Aurantimonas manganoxydans (strain ATCC BAA-1229 / DSM 21871 / SI85-9A1)</name>
    <dbReference type="NCBI Taxonomy" id="287752"/>
    <lineage>
        <taxon>Bacteria</taxon>
        <taxon>Pseudomonadati</taxon>
        <taxon>Pseudomonadota</taxon>
        <taxon>Alphaproteobacteria</taxon>
        <taxon>Hyphomicrobiales</taxon>
        <taxon>Aurantimonadaceae</taxon>
        <taxon>Aurantimonas</taxon>
    </lineage>
</organism>
<keyword evidence="7" id="KW-0456">Lyase</keyword>
<keyword evidence="2 8" id="KW-0645">Protease</keyword>
<keyword evidence="10" id="KW-1185">Reference proteome</keyword>
<keyword evidence="4 8" id="KW-0378">Hydrolase</keyword>
<dbReference type="BioCyc" id="AURANTIMONAS:SI859A1_01107-MONOMER"/>
<dbReference type="EC" id="3.4.-.-" evidence="8"/>